<dbReference type="RefSeq" id="WP_204007019.1">
    <property type="nucleotide sequence ID" value="NZ_BOOZ01000014.1"/>
</dbReference>
<evidence type="ECO:0000256" key="7">
    <source>
        <dbReference type="SAM" id="Phobius"/>
    </source>
</evidence>
<feature type="transmembrane region" description="Helical" evidence="7">
    <location>
        <begin position="259"/>
        <end position="281"/>
    </location>
</feature>
<evidence type="ECO:0000259" key="8">
    <source>
        <dbReference type="PROSITE" id="PS50850"/>
    </source>
</evidence>
<dbReference type="Proteomes" id="UP000647017">
    <property type="component" value="Unassembled WGS sequence"/>
</dbReference>
<keyword evidence="3" id="KW-1003">Cell membrane</keyword>
<gene>
    <name evidence="9" type="ORF">Van01_28910</name>
</gene>
<protein>
    <submittedName>
        <fullName evidence="9">MFS transporter</fullName>
    </submittedName>
</protein>
<feature type="transmembrane region" description="Helical" evidence="7">
    <location>
        <begin position="46"/>
        <end position="66"/>
    </location>
</feature>
<dbReference type="Pfam" id="PF05977">
    <property type="entry name" value="MFS_3"/>
    <property type="match status" value="1"/>
</dbReference>
<feature type="transmembrane region" description="Helical" evidence="7">
    <location>
        <begin position="225"/>
        <end position="247"/>
    </location>
</feature>
<comment type="subcellular location">
    <subcellularLocation>
        <location evidence="1">Cell membrane</location>
        <topology evidence="1">Multi-pass membrane protein</topology>
    </subcellularLocation>
</comment>
<keyword evidence="5 7" id="KW-1133">Transmembrane helix</keyword>
<evidence type="ECO:0000313" key="10">
    <source>
        <dbReference type="Proteomes" id="UP000647017"/>
    </source>
</evidence>
<evidence type="ECO:0000256" key="3">
    <source>
        <dbReference type="ARBA" id="ARBA00022475"/>
    </source>
</evidence>
<keyword evidence="10" id="KW-1185">Reference proteome</keyword>
<dbReference type="PANTHER" id="PTHR23513">
    <property type="entry name" value="INTEGRAL MEMBRANE EFFLUX PROTEIN-RELATED"/>
    <property type="match status" value="1"/>
</dbReference>
<dbReference type="CDD" id="cd06173">
    <property type="entry name" value="MFS_MefA_like"/>
    <property type="match status" value="1"/>
</dbReference>
<feature type="transmembrane region" description="Helical" evidence="7">
    <location>
        <begin position="162"/>
        <end position="188"/>
    </location>
</feature>
<keyword evidence="2" id="KW-0813">Transport</keyword>
<feature type="transmembrane region" description="Helical" evidence="7">
    <location>
        <begin position="87"/>
        <end position="114"/>
    </location>
</feature>
<accession>A0ABQ4HVK0</accession>
<feature type="transmembrane region" description="Helical" evidence="7">
    <location>
        <begin position="350"/>
        <end position="373"/>
    </location>
</feature>
<feature type="domain" description="Major facilitator superfamily (MFS) profile" evidence="8">
    <location>
        <begin position="222"/>
        <end position="410"/>
    </location>
</feature>
<keyword evidence="4 7" id="KW-0812">Transmembrane</keyword>
<organism evidence="9 10">
    <name type="scientific">Micromonospora andamanensis</name>
    <dbReference type="NCBI Taxonomy" id="1287068"/>
    <lineage>
        <taxon>Bacteria</taxon>
        <taxon>Bacillati</taxon>
        <taxon>Actinomycetota</taxon>
        <taxon>Actinomycetes</taxon>
        <taxon>Micromonosporales</taxon>
        <taxon>Micromonosporaceae</taxon>
        <taxon>Micromonospora</taxon>
    </lineage>
</organism>
<evidence type="ECO:0000256" key="5">
    <source>
        <dbReference type="ARBA" id="ARBA00022989"/>
    </source>
</evidence>
<dbReference type="PROSITE" id="PS50850">
    <property type="entry name" value="MFS"/>
    <property type="match status" value="1"/>
</dbReference>
<comment type="caution">
    <text evidence="9">The sequence shown here is derived from an EMBL/GenBank/DDBJ whole genome shotgun (WGS) entry which is preliminary data.</text>
</comment>
<dbReference type="InterPro" id="IPR010290">
    <property type="entry name" value="TM_effector"/>
</dbReference>
<dbReference type="Gene3D" id="1.20.1250.20">
    <property type="entry name" value="MFS general substrate transporter like domains"/>
    <property type="match status" value="1"/>
</dbReference>
<dbReference type="InterPro" id="IPR036259">
    <property type="entry name" value="MFS_trans_sf"/>
</dbReference>
<feature type="transmembrane region" description="Helical" evidence="7">
    <location>
        <begin position="379"/>
        <end position="397"/>
    </location>
</feature>
<sequence length="410" mass="42703">MRALVSARLGADFAKLWTASAVSNIGDGVTMAAGPLLVASITDNPALIAGAVFVQQLPWLLFALLSGAYVDRLDRRRLVVAVNLLRALALATLALTIATGTVTVAVCYAVLFLLGTGETLADTAMGALLPSLVAADRLPSANSRLYATFTIGNQFVAKPLGAWLFVIAAAAPFGLNALTFAVAAALLAGIRPTSAPAPQAAAHPPILRSIAEGVRWLWRHRLLRTLALSMGLGNVAFCAAFAVFVLYCRQRLGVSDVGYGFLLTAFAVGGLAGTAVVTRLVRTFGRTAVLRAGLVIEMVTHLILATTTAVWVVVTVLVVFSAHGMVWGVTVASLRQRLVPNRLLGRVGSAYAVLDLGGAAVGSLLGGLIASTWDITTPFWIAAAAMGVVTLAAWRPLAQSPNRSEAIEES</sequence>
<dbReference type="SUPFAM" id="SSF103473">
    <property type="entry name" value="MFS general substrate transporter"/>
    <property type="match status" value="1"/>
</dbReference>
<dbReference type="PANTHER" id="PTHR23513:SF6">
    <property type="entry name" value="MAJOR FACILITATOR SUPERFAMILY ASSOCIATED DOMAIN-CONTAINING PROTEIN"/>
    <property type="match status" value="1"/>
</dbReference>
<reference evidence="9 10" key="1">
    <citation type="submission" date="2021-01" db="EMBL/GenBank/DDBJ databases">
        <title>Whole genome shotgun sequence of Verrucosispora andamanensis NBRC 109075.</title>
        <authorList>
            <person name="Komaki H."/>
            <person name="Tamura T."/>
        </authorList>
    </citation>
    <scope>NUCLEOTIDE SEQUENCE [LARGE SCALE GENOMIC DNA]</scope>
    <source>
        <strain evidence="9 10">NBRC 109075</strain>
    </source>
</reference>
<evidence type="ECO:0000256" key="6">
    <source>
        <dbReference type="ARBA" id="ARBA00023136"/>
    </source>
</evidence>
<evidence type="ECO:0000256" key="4">
    <source>
        <dbReference type="ARBA" id="ARBA00022692"/>
    </source>
</evidence>
<feature type="transmembrane region" description="Helical" evidence="7">
    <location>
        <begin position="288"/>
        <end position="304"/>
    </location>
</feature>
<proteinExistence type="predicted"/>
<dbReference type="InterPro" id="IPR020846">
    <property type="entry name" value="MFS_dom"/>
</dbReference>
<feature type="transmembrane region" description="Helical" evidence="7">
    <location>
        <begin position="310"/>
        <end position="329"/>
    </location>
</feature>
<name>A0ABQ4HVK0_9ACTN</name>
<evidence type="ECO:0000256" key="2">
    <source>
        <dbReference type="ARBA" id="ARBA00022448"/>
    </source>
</evidence>
<dbReference type="EMBL" id="BOOZ01000014">
    <property type="protein sequence ID" value="GIJ09677.1"/>
    <property type="molecule type" value="Genomic_DNA"/>
</dbReference>
<keyword evidence="6 7" id="KW-0472">Membrane</keyword>
<evidence type="ECO:0000313" key="9">
    <source>
        <dbReference type="EMBL" id="GIJ09677.1"/>
    </source>
</evidence>
<evidence type="ECO:0000256" key="1">
    <source>
        <dbReference type="ARBA" id="ARBA00004651"/>
    </source>
</evidence>